<dbReference type="AlphaFoldDB" id="A0A9W7GCQ5"/>
<evidence type="ECO:0008006" key="4">
    <source>
        <dbReference type="Google" id="ProtNLM"/>
    </source>
</evidence>
<dbReference type="PANTHER" id="PTHR21681:SF0">
    <property type="entry name" value="EUKARYOTIC TRANSLATION INITIATION FACTOR 3 SUBUNIT J"/>
    <property type="match status" value="1"/>
</dbReference>
<feature type="compositionally biased region" description="Acidic residues" evidence="1">
    <location>
        <begin position="32"/>
        <end position="46"/>
    </location>
</feature>
<gene>
    <name evidence="2" type="ORF">TrCOL_g12800</name>
</gene>
<reference evidence="3" key="1">
    <citation type="journal article" date="2023" name="Commun. Biol.">
        <title>Genome analysis of Parmales, the sister group of diatoms, reveals the evolutionary specialization of diatoms from phago-mixotrophs to photoautotrophs.</title>
        <authorList>
            <person name="Ban H."/>
            <person name="Sato S."/>
            <person name="Yoshikawa S."/>
            <person name="Yamada K."/>
            <person name="Nakamura Y."/>
            <person name="Ichinomiya M."/>
            <person name="Sato N."/>
            <person name="Blanc-Mathieu R."/>
            <person name="Endo H."/>
            <person name="Kuwata A."/>
            <person name="Ogata H."/>
        </authorList>
    </citation>
    <scope>NUCLEOTIDE SEQUENCE [LARGE SCALE GENOMIC DNA]</scope>
</reference>
<sequence>MGRAASEDETRACKLARYCDEWKAVSRQAWDEGSDDDWENAGDDLDLGGAVQPPAPPSFEDEEEDLAVKEKAEAERVAAVQLKKKGNALQMKKDAEENRRIEEEAARKAMELEADMEANMSLDERKALERKRIEEADNALTEDLFGGMTDGGKKSASSNDNSAALVFKDLKDVLKHAKKVGAALKKAESNHLALTFFKEVISEGKGAIDEDSVGELIKALNVVKNEKAKEAKKKVKGQAQKSKTDKAKEKKAKKIASETFGDNDYYDDYDDYGAQYEDSFF</sequence>
<name>A0A9W7GCQ5_9STRA</name>
<dbReference type="PANTHER" id="PTHR21681">
    <property type="entry name" value="EUKARYOTIC TRANSLATION INITIATION FACTOR 3 SUBUNIT J"/>
    <property type="match status" value="1"/>
</dbReference>
<protein>
    <recommendedName>
        <fullName evidence="4">Eukaryotic translation initiation factor 3 30 kDa subunit</fullName>
    </recommendedName>
</protein>
<dbReference type="EMBL" id="BRYA01000155">
    <property type="protein sequence ID" value="GMI41679.1"/>
    <property type="molecule type" value="Genomic_DNA"/>
</dbReference>
<dbReference type="InterPro" id="IPR013906">
    <property type="entry name" value="eIF3j"/>
</dbReference>
<dbReference type="OrthoDB" id="200069at2759"/>
<evidence type="ECO:0000256" key="1">
    <source>
        <dbReference type="SAM" id="MobiDB-lite"/>
    </source>
</evidence>
<dbReference type="GO" id="GO:0003743">
    <property type="term" value="F:translation initiation factor activity"/>
    <property type="evidence" value="ECO:0007669"/>
    <property type="project" value="InterPro"/>
</dbReference>
<proteinExistence type="predicted"/>
<organism evidence="2 3">
    <name type="scientific">Triparma columacea</name>
    <dbReference type="NCBI Taxonomy" id="722753"/>
    <lineage>
        <taxon>Eukaryota</taxon>
        <taxon>Sar</taxon>
        <taxon>Stramenopiles</taxon>
        <taxon>Ochrophyta</taxon>
        <taxon>Bolidophyceae</taxon>
        <taxon>Parmales</taxon>
        <taxon>Triparmaceae</taxon>
        <taxon>Triparma</taxon>
    </lineage>
</organism>
<feature type="region of interest" description="Disordered" evidence="1">
    <location>
        <begin position="29"/>
        <end position="63"/>
    </location>
</feature>
<feature type="region of interest" description="Disordered" evidence="1">
    <location>
        <begin position="227"/>
        <end position="254"/>
    </location>
</feature>
<dbReference type="GO" id="GO:0005852">
    <property type="term" value="C:eukaryotic translation initiation factor 3 complex"/>
    <property type="evidence" value="ECO:0007669"/>
    <property type="project" value="InterPro"/>
</dbReference>
<dbReference type="Proteomes" id="UP001165065">
    <property type="component" value="Unassembled WGS sequence"/>
</dbReference>
<comment type="caution">
    <text evidence="2">The sequence shown here is derived from an EMBL/GenBank/DDBJ whole genome shotgun (WGS) entry which is preliminary data.</text>
</comment>
<evidence type="ECO:0000313" key="2">
    <source>
        <dbReference type="EMBL" id="GMI41679.1"/>
    </source>
</evidence>
<keyword evidence="3" id="KW-1185">Reference proteome</keyword>
<dbReference type="Pfam" id="PF08597">
    <property type="entry name" value="eIF3_subunit"/>
    <property type="match status" value="1"/>
</dbReference>
<evidence type="ECO:0000313" key="3">
    <source>
        <dbReference type="Proteomes" id="UP001165065"/>
    </source>
</evidence>
<accession>A0A9W7GCQ5</accession>